<organism evidence="2 3">
    <name type="scientific">Babesia caballi</name>
    <dbReference type="NCBI Taxonomy" id="5871"/>
    <lineage>
        <taxon>Eukaryota</taxon>
        <taxon>Sar</taxon>
        <taxon>Alveolata</taxon>
        <taxon>Apicomplexa</taxon>
        <taxon>Aconoidasida</taxon>
        <taxon>Piroplasmida</taxon>
        <taxon>Babesiidae</taxon>
        <taxon>Babesia</taxon>
    </lineage>
</organism>
<comment type="caution">
    <text evidence="2">The sequence shown here is derived from an EMBL/GenBank/DDBJ whole genome shotgun (WGS) entry which is preliminary data.</text>
</comment>
<dbReference type="RefSeq" id="XP_067713495.1">
    <property type="nucleotide sequence ID" value="XM_067857394.1"/>
</dbReference>
<evidence type="ECO:0000313" key="3">
    <source>
        <dbReference type="Proteomes" id="UP001497744"/>
    </source>
</evidence>
<dbReference type="EMBL" id="BPLF01000001">
    <property type="protein sequence ID" value="GIX61424.1"/>
    <property type="molecule type" value="Genomic_DNA"/>
</dbReference>
<reference evidence="2 3" key="1">
    <citation type="submission" date="2021-06" db="EMBL/GenBank/DDBJ databases">
        <title>Genome sequence of Babesia caballi.</title>
        <authorList>
            <person name="Yamagishi J."/>
            <person name="Kidaka T."/>
            <person name="Ochi A."/>
        </authorList>
    </citation>
    <scope>NUCLEOTIDE SEQUENCE [LARGE SCALE GENOMIC DNA]</scope>
    <source>
        <strain evidence="2">USDA-D6B2</strain>
    </source>
</reference>
<accession>A0AAV4LS17</accession>
<gene>
    <name evidence="2" type="ORF">BcabD6B2_08590</name>
</gene>
<feature type="compositionally biased region" description="Polar residues" evidence="1">
    <location>
        <begin position="322"/>
        <end position="331"/>
    </location>
</feature>
<proteinExistence type="predicted"/>
<evidence type="ECO:0000313" key="2">
    <source>
        <dbReference type="EMBL" id="GIX61424.1"/>
    </source>
</evidence>
<sequence>MVNGKKSFKDPPENLRQAVDYATAVGGGFGTAILEYNNYTKVAVALKTLKGFNEIARETLKISEYDSIIKDLAQGLGSNFLGYAAQGGTEFSDSGIIGASKGYKSAYEKAEWPSTDPEQKQCAKIFLGASFAVYYCVSYLYWRCLNSPRGGWGDSTLAGANGLGPYNFLQSMGYTPGQFNNVKSGKEIANRLGDGHNGIDDFVKAPNSVSSDYSGFLQKLVNYDSGEALKHPLASCFLFAREYFGLQSKLPTNANQITPIIDEIKEKLITHSKTPGTSYKNTDMHNTYNDLNEKIADLFNKVSKFNPQQPHQETPAAEAAGTTDQPANKSSHAAPVAGTLTTLGLGGGAAAAYVLNIGGTKTLVNGLLKIG</sequence>
<dbReference type="Proteomes" id="UP001497744">
    <property type="component" value="Unassembled WGS sequence"/>
</dbReference>
<keyword evidence="3" id="KW-1185">Reference proteome</keyword>
<dbReference type="GeneID" id="94192907"/>
<evidence type="ECO:0000256" key="1">
    <source>
        <dbReference type="SAM" id="MobiDB-lite"/>
    </source>
</evidence>
<name>A0AAV4LS17_BABCB</name>
<dbReference type="AlphaFoldDB" id="A0AAV4LS17"/>
<feature type="region of interest" description="Disordered" evidence="1">
    <location>
        <begin position="305"/>
        <end position="332"/>
    </location>
</feature>
<protein>
    <submittedName>
        <fullName evidence="2">Uncharacterized protein</fullName>
    </submittedName>
</protein>